<evidence type="ECO:0000256" key="2">
    <source>
        <dbReference type="SAM" id="Phobius"/>
    </source>
</evidence>
<dbReference type="AlphaFoldDB" id="A0A9X1HTK8"/>
<keyword evidence="1" id="KW-0175">Coiled coil</keyword>
<dbReference type="RefSeq" id="WP_225698389.1">
    <property type="nucleotide sequence ID" value="NZ_JAIXNE010000002.1"/>
</dbReference>
<dbReference type="EMBL" id="JAIXNE010000002">
    <property type="protein sequence ID" value="MCA6075286.1"/>
    <property type="molecule type" value="Genomic_DNA"/>
</dbReference>
<keyword evidence="6" id="KW-1185">Reference proteome</keyword>
<keyword evidence="2" id="KW-1133">Transmembrane helix</keyword>
<evidence type="ECO:0000313" key="4">
    <source>
        <dbReference type="EMBL" id="MCA6076463.1"/>
    </source>
</evidence>
<name>A0A9X1HTK8_9BACT</name>
<evidence type="ECO:0000313" key="6">
    <source>
        <dbReference type="Proteomes" id="UP001139409"/>
    </source>
</evidence>
<protein>
    <submittedName>
        <fullName evidence="5">DUF4407 domain-containing protein</fullName>
    </submittedName>
</protein>
<feature type="coiled-coil region" evidence="1">
    <location>
        <begin position="143"/>
        <end position="224"/>
    </location>
</feature>
<organism evidence="5 6">
    <name type="scientific">Fulvivirga sedimenti</name>
    <dbReference type="NCBI Taxonomy" id="2879465"/>
    <lineage>
        <taxon>Bacteria</taxon>
        <taxon>Pseudomonadati</taxon>
        <taxon>Bacteroidota</taxon>
        <taxon>Cytophagia</taxon>
        <taxon>Cytophagales</taxon>
        <taxon>Fulvivirgaceae</taxon>
        <taxon>Fulvivirga</taxon>
    </lineage>
</organism>
<feature type="transmembrane region" description="Helical" evidence="2">
    <location>
        <begin position="58"/>
        <end position="80"/>
    </location>
</feature>
<evidence type="ECO:0000313" key="5">
    <source>
        <dbReference type="EMBL" id="MCA6077591.1"/>
    </source>
</evidence>
<evidence type="ECO:0000313" key="3">
    <source>
        <dbReference type="EMBL" id="MCA6075286.1"/>
    </source>
</evidence>
<dbReference type="EMBL" id="JAIXNE010000004">
    <property type="protein sequence ID" value="MCA6077591.1"/>
    <property type="molecule type" value="Genomic_DNA"/>
</dbReference>
<gene>
    <name evidence="3" type="ORF">LDX50_10425</name>
    <name evidence="4" type="ORF">LDX50_16395</name>
    <name evidence="5" type="ORF">LDX50_22115</name>
</gene>
<dbReference type="Proteomes" id="UP001139409">
    <property type="component" value="Unassembled WGS sequence"/>
</dbReference>
<dbReference type="EMBL" id="JAIXNE010000003">
    <property type="protein sequence ID" value="MCA6076463.1"/>
    <property type="molecule type" value="Genomic_DNA"/>
</dbReference>
<dbReference type="InterPro" id="IPR025519">
    <property type="entry name" value="DUF4407"/>
</dbReference>
<keyword evidence="2" id="KW-0812">Transmembrane</keyword>
<comment type="caution">
    <text evidence="5">The sequence shown here is derived from an EMBL/GenBank/DDBJ whole genome shotgun (WGS) entry which is preliminary data.</text>
</comment>
<sequence length="350" mass="39314">MNRITRFFWVCSGAHLDTLEQCPSESSKYSGIGATIFFTGLFAAVAAGYALYTVFDSVIWAGLFGIVWGLMIFNLDRYIVSGMRKEGSLWKQLLTATPRLLLALLISLVIAKPLELKIFEKEIGEELLVMHQEKKKQQEELIRGRYEADRNLAENQIQSLQNEINQKAAIRDDLARIAREEADGTGGTMQRNAGPIYKIKKADADRAEAEFNEISKRNEGLIAEQRTRLVSLDSAMLADRAAMNAEVADGPAARMDALSRLTAKSSAIWMANIFIILLFLAVETAPIFVKLISYKGPYDNQIRVVEYPFETNRVEKLARTTAETRERTSDLPDFDRKHANDKLDVLLKSG</sequence>
<accession>A0A9X1HTK8</accession>
<dbReference type="Pfam" id="PF14362">
    <property type="entry name" value="DUF4407"/>
    <property type="match status" value="1"/>
</dbReference>
<feature type="transmembrane region" description="Helical" evidence="2">
    <location>
        <begin position="29"/>
        <end position="52"/>
    </location>
</feature>
<feature type="transmembrane region" description="Helical" evidence="2">
    <location>
        <begin position="267"/>
        <end position="289"/>
    </location>
</feature>
<keyword evidence="2" id="KW-0472">Membrane</keyword>
<proteinExistence type="predicted"/>
<evidence type="ECO:0000256" key="1">
    <source>
        <dbReference type="SAM" id="Coils"/>
    </source>
</evidence>
<reference evidence="5" key="1">
    <citation type="submission" date="2021-09" db="EMBL/GenBank/DDBJ databases">
        <title>Fulvivirga sp. isolated from coastal sediment.</title>
        <authorList>
            <person name="Yu H."/>
        </authorList>
    </citation>
    <scope>NUCLEOTIDE SEQUENCE</scope>
    <source>
        <strain evidence="5">1062</strain>
    </source>
</reference>